<gene>
    <name evidence="1" type="ORF">KDA_76340</name>
</gene>
<protein>
    <submittedName>
        <fullName evidence="1">Uncharacterized protein</fullName>
    </submittedName>
</protein>
<dbReference type="Proteomes" id="UP000287171">
    <property type="component" value="Unassembled WGS sequence"/>
</dbReference>
<keyword evidence="2" id="KW-1185">Reference proteome</keyword>
<dbReference type="AlphaFoldDB" id="A0A402BLG9"/>
<proteinExistence type="predicted"/>
<accession>A0A402BLG9</accession>
<evidence type="ECO:0000313" key="1">
    <source>
        <dbReference type="EMBL" id="GCE32150.1"/>
    </source>
</evidence>
<dbReference type="EMBL" id="BIFT01000003">
    <property type="protein sequence ID" value="GCE32150.1"/>
    <property type="molecule type" value="Genomic_DNA"/>
</dbReference>
<comment type="caution">
    <text evidence="1">The sequence shown here is derived from an EMBL/GenBank/DDBJ whole genome shotgun (WGS) entry which is preliminary data.</text>
</comment>
<dbReference type="RefSeq" id="WP_126632145.1">
    <property type="nucleotide sequence ID" value="NZ_BIFT01000003.1"/>
</dbReference>
<organism evidence="1 2">
    <name type="scientific">Dictyobacter alpinus</name>
    <dbReference type="NCBI Taxonomy" id="2014873"/>
    <lineage>
        <taxon>Bacteria</taxon>
        <taxon>Bacillati</taxon>
        <taxon>Chloroflexota</taxon>
        <taxon>Ktedonobacteria</taxon>
        <taxon>Ktedonobacterales</taxon>
        <taxon>Dictyobacteraceae</taxon>
        <taxon>Dictyobacter</taxon>
    </lineage>
</organism>
<reference evidence="2" key="1">
    <citation type="submission" date="2018-12" db="EMBL/GenBank/DDBJ databases">
        <title>Tengunoibacter tsumagoiensis gen. nov., sp. nov., Dictyobacter kobayashii sp. nov., D. alpinus sp. nov., and D. joshuensis sp. nov. and description of Dictyobacteraceae fam. nov. within the order Ktedonobacterales isolated from Tengu-no-mugimeshi.</title>
        <authorList>
            <person name="Wang C.M."/>
            <person name="Zheng Y."/>
            <person name="Sakai Y."/>
            <person name="Toyoda A."/>
            <person name="Minakuchi Y."/>
            <person name="Abe K."/>
            <person name="Yokota A."/>
            <person name="Yabe S."/>
        </authorList>
    </citation>
    <scope>NUCLEOTIDE SEQUENCE [LARGE SCALE GENOMIC DNA]</scope>
    <source>
        <strain evidence="2">Uno16</strain>
    </source>
</reference>
<name>A0A402BLG9_9CHLR</name>
<evidence type="ECO:0000313" key="2">
    <source>
        <dbReference type="Proteomes" id="UP000287171"/>
    </source>
</evidence>
<sequence>MSLHTLRTKQTLAFMVLLALFLLIGSWAFHPTIGLFQQAATHWFSNWSAPITQTHTSGQNFYGMSGNGQIFYQGHHQLAAGVYLHGHSRPAVTNWY</sequence>